<dbReference type="AlphaFoldDB" id="A0AAE1AW10"/>
<evidence type="ECO:0000313" key="2">
    <source>
        <dbReference type="Proteomes" id="UP001283361"/>
    </source>
</evidence>
<gene>
    <name evidence="1" type="ORF">RRG08_061034</name>
</gene>
<keyword evidence="2" id="KW-1185">Reference proteome</keyword>
<name>A0AAE1AW10_9GAST</name>
<dbReference type="Proteomes" id="UP001283361">
    <property type="component" value="Unassembled WGS sequence"/>
</dbReference>
<protein>
    <submittedName>
        <fullName evidence="1">Uncharacterized protein</fullName>
    </submittedName>
</protein>
<reference evidence="1" key="1">
    <citation type="journal article" date="2023" name="G3 (Bethesda)">
        <title>A reference genome for the long-term kleptoplast-retaining sea slug Elysia crispata morphotype clarki.</title>
        <authorList>
            <person name="Eastman K.E."/>
            <person name="Pendleton A.L."/>
            <person name="Shaikh M.A."/>
            <person name="Suttiyut T."/>
            <person name="Ogas R."/>
            <person name="Tomko P."/>
            <person name="Gavelis G."/>
            <person name="Widhalm J.R."/>
            <person name="Wisecaver J.H."/>
        </authorList>
    </citation>
    <scope>NUCLEOTIDE SEQUENCE</scope>
    <source>
        <strain evidence="1">ECLA1</strain>
    </source>
</reference>
<evidence type="ECO:0000313" key="1">
    <source>
        <dbReference type="EMBL" id="KAK3794366.1"/>
    </source>
</evidence>
<sequence length="127" mass="14509">MSLPIQVRVTIYGLHKDLSMSLPVQVRVTIYGLHKDLSMSLPVQVRVTIYGLHKDLSMSLTVQVASESTVTWHLEDPESPDLRLSENCDFEYVLVTSDGYMEVAWFNVWTPVRVHQETDVLITWFAG</sequence>
<accession>A0AAE1AW10</accession>
<comment type="caution">
    <text evidence="1">The sequence shown here is derived from an EMBL/GenBank/DDBJ whole genome shotgun (WGS) entry which is preliminary data.</text>
</comment>
<dbReference type="EMBL" id="JAWDGP010001129">
    <property type="protein sequence ID" value="KAK3794366.1"/>
    <property type="molecule type" value="Genomic_DNA"/>
</dbReference>
<proteinExistence type="predicted"/>
<organism evidence="1 2">
    <name type="scientific">Elysia crispata</name>
    <name type="common">lettuce slug</name>
    <dbReference type="NCBI Taxonomy" id="231223"/>
    <lineage>
        <taxon>Eukaryota</taxon>
        <taxon>Metazoa</taxon>
        <taxon>Spiralia</taxon>
        <taxon>Lophotrochozoa</taxon>
        <taxon>Mollusca</taxon>
        <taxon>Gastropoda</taxon>
        <taxon>Heterobranchia</taxon>
        <taxon>Euthyneura</taxon>
        <taxon>Panpulmonata</taxon>
        <taxon>Sacoglossa</taxon>
        <taxon>Placobranchoidea</taxon>
        <taxon>Plakobranchidae</taxon>
        <taxon>Elysia</taxon>
    </lineage>
</organism>